<dbReference type="EMBL" id="KZ824649">
    <property type="protein sequence ID" value="RAK76389.1"/>
    <property type="molecule type" value="Genomic_DNA"/>
</dbReference>
<evidence type="ECO:0000256" key="1">
    <source>
        <dbReference type="SAM" id="MobiDB-lite"/>
    </source>
</evidence>
<dbReference type="Proteomes" id="UP000249789">
    <property type="component" value="Unassembled WGS sequence"/>
</dbReference>
<dbReference type="AlphaFoldDB" id="A0A8G1RND7"/>
<organism evidence="2 3">
    <name type="scientific">Aspergillus fijiensis CBS 313.89</name>
    <dbReference type="NCBI Taxonomy" id="1448319"/>
    <lineage>
        <taxon>Eukaryota</taxon>
        <taxon>Fungi</taxon>
        <taxon>Dikarya</taxon>
        <taxon>Ascomycota</taxon>
        <taxon>Pezizomycotina</taxon>
        <taxon>Eurotiomycetes</taxon>
        <taxon>Eurotiomycetidae</taxon>
        <taxon>Eurotiales</taxon>
        <taxon>Aspergillaceae</taxon>
        <taxon>Aspergillus</taxon>
    </lineage>
</organism>
<dbReference type="GeneID" id="63856449"/>
<sequence>MISRPPGAMNLTYFPPVDASTCPLPTYPSLARGRYYPENHPYMTCQLAQTAGNHEPTSSNYPESPTSRPPTVGLSRSEGEAPSKKVNYRNKLRKPCNNTADRIPYQAKPSRSLLSIPSFC</sequence>
<feature type="compositionally biased region" description="Polar residues" evidence="1">
    <location>
        <begin position="47"/>
        <end position="66"/>
    </location>
</feature>
<accession>A0A8G1RND7</accession>
<dbReference type="VEuPathDB" id="FungiDB:BO72DRAFT_133299"/>
<evidence type="ECO:0000313" key="3">
    <source>
        <dbReference type="Proteomes" id="UP000249789"/>
    </source>
</evidence>
<reference evidence="2 3" key="1">
    <citation type="submission" date="2018-02" db="EMBL/GenBank/DDBJ databases">
        <title>The genomes of Aspergillus section Nigri reveals drivers in fungal speciation.</title>
        <authorList>
            <consortium name="DOE Joint Genome Institute"/>
            <person name="Vesth T.C."/>
            <person name="Nybo J."/>
            <person name="Theobald S."/>
            <person name="Brandl J."/>
            <person name="Frisvad J.C."/>
            <person name="Nielsen K.F."/>
            <person name="Lyhne E.K."/>
            <person name="Kogle M.E."/>
            <person name="Kuo A."/>
            <person name="Riley R."/>
            <person name="Clum A."/>
            <person name="Nolan M."/>
            <person name="Lipzen A."/>
            <person name="Salamov A."/>
            <person name="Henrissat B."/>
            <person name="Wiebenga A."/>
            <person name="De vries R.P."/>
            <person name="Grigoriev I.V."/>
            <person name="Mortensen U.H."/>
            <person name="Andersen M.R."/>
            <person name="Baker S.E."/>
        </authorList>
    </citation>
    <scope>NUCLEOTIDE SEQUENCE [LARGE SCALE GENOMIC DNA]</scope>
    <source>
        <strain evidence="2 3">CBS 313.89</strain>
    </source>
</reference>
<dbReference type="RefSeq" id="XP_040800399.1">
    <property type="nucleotide sequence ID" value="XM_040939116.1"/>
</dbReference>
<gene>
    <name evidence="2" type="ORF">BO72DRAFT_133299</name>
</gene>
<protein>
    <submittedName>
        <fullName evidence="2">Uncharacterized protein</fullName>
    </submittedName>
</protein>
<keyword evidence="3" id="KW-1185">Reference proteome</keyword>
<feature type="region of interest" description="Disordered" evidence="1">
    <location>
        <begin position="47"/>
        <end position="104"/>
    </location>
</feature>
<name>A0A8G1RND7_9EURO</name>
<evidence type="ECO:0000313" key="2">
    <source>
        <dbReference type="EMBL" id="RAK76389.1"/>
    </source>
</evidence>
<proteinExistence type="predicted"/>